<keyword evidence="2" id="KW-0812">Transmembrane</keyword>
<feature type="domain" description="Translocation and assembly module TamB C-terminal" evidence="5">
    <location>
        <begin position="79"/>
        <end position="421"/>
    </location>
</feature>
<evidence type="ECO:0000256" key="4">
    <source>
        <dbReference type="ARBA" id="ARBA00023136"/>
    </source>
</evidence>
<accession>A0ABT7VUF7</accession>
<reference evidence="6" key="1">
    <citation type="submission" date="2023-06" db="EMBL/GenBank/DDBJ databases">
        <title>Uncultivated large filamentous bacteria from sulfidic sediments reveal new species and different genomic features in energy metabolism and defense.</title>
        <authorList>
            <person name="Fonseca A."/>
        </authorList>
    </citation>
    <scope>NUCLEOTIDE SEQUENCE</scope>
    <source>
        <strain evidence="6">HSG4</strain>
    </source>
</reference>
<evidence type="ECO:0000256" key="3">
    <source>
        <dbReference type="ARBA" id="ARBA00022989"/>
    </source>
</evidence>
<evidence type="ECO:0000256" key="2">
    <source>
        <dbReference type="ARBA" id="ARBA00022692"/>
    </source>
</evidence>
<comment type="subcellular location">
    <subcellularLocation>
        <location evidence="1">Membrane</location>
        <topology evidence="1">Single-pass membrane protein</topology>
    </subcellularLocation>
</comment>
<dbReference type="Proteomes" id="UP001171945">
    <property type="component" value="Unassembled WGS sequence"/>
</dbReference>
<evidence type="ECO:0000256" key="1">
    <source>
        <dbReference type="ARBA" id="ARBA00004167"/>
    </source>
</evidence>
<comment type="caution">
    <text evidence="6">The sequence shown here is derived from an EMBL/GenBank/DDBJ whole genome shotgun (WGS) entry which is preliminary data.</text>
</comment>
<protein>
    <submittedName>
        <fullName evidence="6">Translocation/assembly module TamB domain-containing protein</fullName>
    </submittedName>
</protein>
<name>A0ABT7VUF7_9GAMM</name>
<dbReference type="PANTHER" id="PTHR36985">
    <property type="entry name" value="TRANSLOCATION AND ASSEMBLY MODULE SUBUNIT TAMB"/>
    <property type="match status" value="1"/>
</dbReference>
<sequence length="422" mass="45479">TFADLGILPTLVSQVEYTQGEINMDMKLGGTMETPQMQGQIRVQNVATDLPKFGLEIKALNMKILAEKEEFTLQGSLKSGKGKLNLKGTAKLLSTTDLNWKANLNIAGKNFKVIDTADAWGIASPNINVKAVPDLVDVRGKITIPELAITPSKATSEAVTSSKDVVIVNPIEPEPEEKKGSQAIAISSHVTIILGDKVTFDGAGFTSRFGGKVIASNKPGKITVGNGELYIIKGRYNAYGQNLKIDRGRVFFSGGPIENPGLDIEAYRRIKRKGDDNVIAGVHIQGTAQSPKIVLYSKPPFDETNILSYIVLGKPAADASKGEGDILLNAAAALPLKYGDKLTKKMGKDLGLEAGISTEDGIEQAAFVLGKYLSPGLYVSYGIGLFDGKNVLRMRYELTKRLMLETETGTESGVDLRYTLER</sequence>
<feature type="non-terminal residue" evidence="6">
    <location>
        <position position="1"/>
    </location>
</feature>
<dbReference type="InterPro" id="IPR007452">
    <property type="entry name" value="TamB_C"/>
</dbReference>
<dbReference type="EMBL" id="JAUCGM010000492">
    <property type="protein sequence ID" value="MDM8563177.1"/>
    <property type="molecule type" value="Genomic_DNA"/>
</dbReference>
<dbReference type="PANTHER" id="PTHR36985:SF1">
    <property type="entry name" value="TRANSLOCATION AND ASSEMBLY MODULE SUBUNIT TAMB"/>
    <property type="match status" value="1"/>
</dbReference>
<keyword evidence="4" id="KW-0472">Membrane</keyword>
<dbReference type="Pfam" id="PF04357">
    <property type="entry name" value="TamB"/>
    <property type="match status" value="1"/>
</dbReference>
<evidence type="ECO:0000259" key="5">
    <source>
        <dbReference type="Pfam" id="PF04357"/>
    </source>
</evidence>
<gene>
    <name evidence="6" type="ORF">QUF54_07475</name>
</gene>
<evidence type="ECO:0000313" key="7">
    <source>
        <dbReference type="Proteomes" id="UP001171945"/>
    </source>
</evidence>
<keyword evidence="7" id="KW-1185">Reference proteome</keyword>
<proteinExistence type="predicted"/>
<keyword evidence="3" id="KW-1133">Transmembrane helix</keyword>
<evidence type="ECO:0000313" key="6">
    <source>
        <dbReference type="EMBL" id="MDM8563177.1"/>
    </source>
</evidence>
<organism evidence="6 7">
    <name type="scientific">Candidatus Marithioploca araucensis</name>
    <dbReference type="NCBI Taxonomy" id="70273"/>
    <lineage>
        <taxon>Bacteria</taxon>
        <taxon>Pseudomonadati</taxon>
        <taxon>Pseudomonadota</taxon>
        <taxon>Gammaproteobacteria</taxon>
        <taxon>Thiotrichales</taxon>
        <taxon>Thiotrichaceae</taxon>
        <taxon>Candidatus Marithioploca</taxon>
    </lineage>
</organism>